<comment type="caution">
    <text evidence="5">The sequence shown here is derived from an EMBL/GenBank/DDBJ whole genome shotgun (WGS) entry which is preliminary data.</text>
</comment>
<evidence type="ECO:0000256" key="1">
    <source>
        <dbReference type="ARBA" id="ARBA00023015"/>
    </source>
</evidence>
<dbReference type="EMBL" id="BAABET010000013">
    <property type="protein sequence ID" value="GAA4335834.1"/>
    <property type="molecule type" value="Genomic_DNA"/>
</dbReference>
<dbReference type="SUPFAM" id="SSF53822">
    <property type="entry name" value="Periplasmic binding protein-like I"/>
    <property type="match status" value="1"/>
</dbReference>
<accession>A0ABP8H955</accession>
<evidence type="ECO:0000313" key="6">
    <source>
        <dbReference type="Proteomes" id="UP001501115"/>
    </source>
</evidence>
<dbReference type="Pfam" id="PF13377">
    <property type="entry name" value="Peripla_BP_3"/>
    <property type="match status" value="1"/>
</dbReference>
<dbReference type="InterPro" id="IPR028082">
    <property type="entry name" value="Peripla_BP_I"/>
</dbReference>
<evidence type="ECO:0000259" key="4">
    <source>
        <dbReference type="Pfam" id="PF13377"/>
    </source>
</evidence>
<evidence type="ECO:0000256" key="2">
    <source>
        <dbReference type="ARBA" id="ARBA00023125"/>
    </source>
</evidence>
<dbReference type="PANTHER" id="PTHR30146:SF24">
    <property type="entry name" value="XYLOSE OPERON REGULATORY PROTEIN"/>
    <property type="match status" value="1"/>
</dbReference>
<keyword evidence="1" id="KW-0805">Transcription regulation</keyword>
<dbReference type="Proteomes" id="UP001501115">
    <property type="component" value="Unassembled WGS sequence"/>
</dbReference>
<reference evidence="6" key="1">
    <citation type="journal article" date="2019" name="Int. J. Syst. Evol. Microbiol.">
        <title>The Global Catalogue of Microorganisms (GCM) 10K type strain sequencing project: providing services to taxonomists for standard genome sequencing and annotation.</title>
        <authorList>
            <consortium name="The Broad Institute Genomics Platform"/>
            <consortium name="The Broad Institute Genome Sequencing Center for Infectious Disease"/>
            <person name="Wu L."/>
            <person name="Ma J."/>
        </authorList>
    </citation>
    <scope>NUCLEOTIDE SEQUENCE [LARGE SCALE GENOMIC DNA]</scope>
    <source>
        <strain evidence="6">JCM 31290</strain>
    </source>
</reference>
<sequence>MDVLRERGHRVPEDVAVMGFDNWRVLTSASRPSLTSVDMNLEQVGRAAAHALFTAISGTRRSGVQMLPCRVVIRGSTVPLS</sequence>
<keyword evidence="3" id="KW-0804">Transcription</keyword>
<dbReference type="Gene3D" id="3.40.50.2300">
    <property type="match status" value="1"/>
</dbReference>
<dbReference type="PANTHER" id="PTHR30146">
    <property type="entry name" value="LACI-RELATED TRANSCRIPTIONAL REPRESSOR"/>
    <property type="match status" value="1"/>
</dbReference>
<gene>
    <name evidence="5" type="ORF">GCM10023086_68700</name>
</gene>
<keyword evidence="6" id="KW-1185">Reference proteome</keyword>
<protein>
    <recommendedName>
        <fullName evidence="4">Transcriptional regulator LacI/GalR-like sensor domain-containing protein</fullName>
    </recommendedName>
</protein>
<keyword evidence="2" id="KW-0238">DNA-binding</keyword>
<organism evidence="5 6">
    <name type="scientific">Streptomyces venetus</name>
    <dbReference type="NCBI Taxonomy" id="1701086"/>
    <lineage>
        <taxon>Bacteria</taxon>
        <taxon>Bacillati</taxon>
        <taxon>Actinomycetota</taxon>
        <taxon>Actinomycetes</taxon>
        <taxon>Kitasatosporales</taxon>
        <taxon>Streptomycetaceae</taxon>
        <taxon>Streptomyces</taxon>
    </lineage>
</organism>
<name>A0ABP8H955_9ACTN</name>
<evidence type="ECO:0000313" key="5">
    <source>
        <dbReference type="EMBL" id="GAA4335834.1"/>
    </source>
</evidence>
<proteinExistence type="predicted"/>
<evidence type="ECO:0000256" key="3">
    <source>
        <dbReference type="ARBA" id="ARBA00023163"/>
    </source>
</evidence>
<dbReference type="InterPro" id="IPR046335">
    <property type="entry name" value="LacI/GalR-like_sensor"/>
</dbReference>
<feature type="domain" description="Transcriptional regulator LacI/GalR-like sensor" evidence="4">
    <location>
        <begin position="2"/>
        <end position="77"/>
    </location>
</feature>